<dbReference type="GO" id="GO:0003676">
    <property type="term" value="F:nucleic acid binding"/>
    <property type="evidence" value="ECO:0007669"/>
    <property type="project" value="InterPro"/>
</dbReference>
<organism evidence="1 2">
    <name type="scientific">Araneus ventricosus</name>
    <name type="common">Orbweaver spider</name>
    <name type="synonym">Epeira ventricosa</name>
    <dbReference type="NCBI Taxonomy" id="182803"/>
    <lineage>
        <taxon>Eukaryota</taxon>
        <taxon>Metazoa</taxon>
        <taxon>Ecdysozoa</taxon>
        <taxon>Arthropoda</taxon>
        <taxon>Chelicerata</taxon>
        <taxon>Arachnida</taxon>
        <taxon>Araneae</taxon>
        <taxon>Araneomorphae</taxon>
        <taxon>Entelegynae</taxon>
        <taxon>Araneoidea</taxon>
        <taxon>Araneidae</taxon>
        <taxon>Araneus</taxon>
    </lineage>
</organism>
<comment type="caution">
    <text evidence="1">The sequence shown here is derived from an EMBL/GenBank/DDBJ whole genome shotgun (WGS) entry which is preliminary data.</text>
</comment>
<protein>
    <submittedName>
        <fullName evidence="1">Uncharacterized protein</fullName>
    </submittedName>
</protein>
<dbReference type="PANTHER" id="PTHR47326">
    <property type="entry name" value="TRANSPOSABLE ELEMENT TC3 TRANSPOSASE-LIKE PROTEIN"/>
    <property type="match status" value="1"/>
</dbReference>
<keyword evidence="2" id="KW-1185">Reference proteome</keyword>
<name>A0A4Y2D1X6_ARAVE</name>
<gene>
    <name evidence="1" type="ORF">AVEN_29412_1</name>
</gene>
<dbReference type="InterPro" id="IPR036397">
    <property type="entry name" value="RNaseH_sf"/>
</dbReference>
<dbReference type="AlphaFoldDB" id="A0A4Y2D1X6"/>
<dbReference type="EMBL" id="BGPR01000272">
    <property type="protein sequence ID" value="GBM09555.1"/>
    <property type="molecule type" value="Genomic_DNA"/>
</dbReference>
<sequence>MEKETYNLMFGVRVQDEYKTNESTFHVINKVNKRNCRIWGLENPDAAQEVERYSPKINVWRTLSHDTVIAPFFFAETSVTANIYLDKLQIYAIPQMQHLQLTVILQQDGASLHWCTDVRAFLDTTFPNRWIRRGGPIALPSISPDVTLLNFFFWGYVKVYSRQIRDVEDLRASITAAIATVSKEMLQRPWLELAYRLDILRPRGSALIF</sequence>
<accession>A0A4Y2D1X6</accession>
<dbReference type="Proteomes" id="UP000499080">
    <property type="component" value="Unassembled WGS sequence"/>
</dbReference>
<evidence type="ECO:0000313" key="2">
    <source>
        <dbReference type="Proteomes" id="UP000499080"/>
    </source>
</evidence>
<evidence type="ECO:0000313" key="1">
    <source>
        <dbReference type="EMBL" id="GBM09555.1"/>
    </source>
</evidence>
<reference evidence="1 2" key="1">
    <citation type="journal article" date="2019" name="Sci. Rep.">
        <title>Orb-weaving spider Araneus ventricosus genome elucidates the spidroin gene catalogue.</title>
        <authorList>
            <person name="Kono N."/>
            <person name="Nakamura H."/>
            <person name="Ohtoshi R."/>
            <person name="Moran D.A.P."/>
            <person name="Shinohara A."/>
            <person name="Yoshida Y."/>
            <person name="Fujiwara M."/>
            <person name="Mori M."/>
            <person name="Tomita M."/>
            <person name="Arakawa K."/>
        </authorList>
    </citation>
    <scope>NUCLEOTIDE SEQUENCE [LARGE SCALE GENOMIC DNA]</scope>
</reference>
<dbReference type="OrthoDB" id="6436917at2759"/>
<proteinExistence type="predicted"/>
<dbReference type="PANTHER" id="PTHR47326:SF1">
    <property type="entry name" value="HTH PSQ-TYPE DOMAIN-CONTAINING PROTEIN"/>
    <property type="match status" value="1"/>
</dbReference>
<dbReference type="Gene3D" id="3.30.420.10">
    <property type="entry name" value="Ribonuclease H-like superfamily/Ribonuclease H"/>
    <property type="match status" value="1"/>
</dbReference>